<keyword evidence="2" id="KW-1185">Reference proteome</keyword>
<evidence type="ECO:0000313" key="2">
    <source>
        <dbReference type="Proteomes" id="UP000014065"/>
    </source>
</evidence>
<sequence length="130" mass="14950">METCDVSYIHKDTLKKNLLVTSNDLDSLYHIISPNLENSDINSLLEQRLNANQDANIVEQMFKIQIAIFCKNGPSSVDNEELRNELVEIKQSISEQFSDDLSKSIDVISKWSENDQNKKKFLHFVLNSCE</sequence>
<comment type="caution">
    <text evidence="1">The sequence shown here is derived from an EMBL/GenBank/DDBJ whole genome shotgun (WGS) entry which is preliminary data.</text>
</comment>
<dbReference type="AlphaFoldDB" id="S2EK49"/>
<organism evidence="1 2">
    <name type="scientific">Candidatus Nitrosarchaeum limnium BG20</name>
    <dbReference type="NCBI Taxonomy" id="859192"/>
    <lineage>
        <taxon>Archaea</taxon>
        <taxon>Nitrososphaerota</taxon>
        <taxon>Nitrososphaeria</taxon>
        <taxon>Nitrosopumilales</taxon>
        <taxon>Nitrosopumilaceae</taxon>
        <taxon>Nitrosarchaeum</taxon>
    </lineage>
</organism>
<protein>
    <submittedName>
        <fullName evidence="1">Uncharacterized protein</fullName>
    </submittedName>
</protein>
<reference evidence="1 2" key="1">
    <citation type="journal article" date="2012" name="J. Bacteriol.">
        <title>Genome Sequence of "Candidatus Nitrosoarchaeum limnia" BG20, a Low-Salinity Ammonia-Oxidizing Archaeon from the San Francisco Bay Estuary.</title>
        <authorList>
            <person name="Mosier A.C."/>
            <person name="Allen E.E."/>
            <person name="Kim M."/>
            <person name="Ferriera S."/>
            <person name="Francis C.A."/>
        </authorList>
    </citation>
    <scope>NUCLEOTIDE SEQUENCE [LARGE SCALE GENOMIC DNA]</scope>
    <source>
        <strain evidence="1 2">BG20</strain>
    </source>
</reference>
<dbReference type="EMBL" id="AHJG01000228">
    <property type="protein sequence ID" value="EPA05042.1"/>
    <property type="molecule type" value="Genomic_DNA"/>
</dbReference>
<name>S2EK49_9ARCH</name>
<proteinExistence type="predicted"/>
<gene>
    <name evidence="1" type="ORF">BG20_I1708</name>
</gene>
<dbReference type="Proteomes" id="UP000014065">
    <property type="component" value="Unassembled WGS sequence"/>
</dbReference>
<accession>S2EK49</accession>
<evidence type="ECO:0000313" key="1">
    <source>
        <dbReference type="EMBL" id="EPA05042.1"/>
    </source>
</evidence>